<dbReference type="KEGG" id="pbf:CFX0092_A3012"/>
<dbReference type="SUPFAM" id="SSF117856">
    <property type="entry name" value="AF0104/ALDC/Ptd012-like"/>
    <property type="match status" value="1"/>
</dbReference>
<dbReference type="UniPathway" id="UPA00626">
    <property type="reaction ID" value="UER00678"/>
</dbReference>
<evidence type="ECO:0000313" key="11">
    <source>
        <dbReference type="Proteomes" id="UP000215027"/>
    </source>
</evidence>
<evidence type="ECO:0000256" key="1">
    <source>
        <dbReference type="ARBA" id="ARBA00001784"/>
    </source>
</evidence>
<dbReference type="GO" id="GO:0045151">
    <property type="term" value="P:acetoin biosynthetic process"/>
    <property type="evidence" value="ECO:0007669"/>
    <property type="project" value="UniProtKB-UniRule"/>
</dbReference>
<comment type="similarity">
    <text evidence="3 9">Belongs to the alpha-acetolactate decarboxylase family.</text>
</comment>
<sequence>MTSDNQSVSRLYLSAPVNAIVEGIYEERVPFSEIKRHGDFGLGTFDLLDGEMVMLDGRIYQMTADGCVQEVGDDALTPFACVTFYRPEEHAALDGEMSYDEFLRRLRAPLPSANIFYAFRIEGEFAYMKVRSVPKSECYIPLVEIAKEQPVFEFHDIRGTLAGFYTPDFMASVSVPGMHLHFLSDDLAHGGHLLECRPRRVRVGVHPIHTLELALPTTSYYLGWNFQRDVAEDLEKAEK</sequence>
<evidence type="ECO:0000256" key="3">
    <source>
        <dbReference type="ARBA" id="ARBA00007106"/>
    </source>
</evidence>
<dbReference type="Gene3D" id="3.30.1330.80">
    <property type="entry name" value="Hypothetical protein, similar to alpha- acetolactate decarboxylase, domain 2"/>
    <property type="match status" value="2"/>
</dbReference>
<keyword evidence="8 9" id="KW-0456">Lyase</keyword>
<evidence type="ECO:0000313" key="10">
    <source>
        <dbReference type="EMBL" id="CUS04890.2"/>
    </source>
</evidence>
<evidence type="ECO:0000256" key="7">
    <source>
        <dbReference type="ARBA" id="ARBA00023061"/>
    </source>
</evidence>
<evidence type="ECO:0000256" key="8">
    <source>
        <dbReference type="ARBA" id="ARBA00023239"/>
    </source>
</evidence>
<dbReference type="GO" id="GO:0047605">
    <property type="term" value="F:acetolactate decarboxylase activity"/>
    <property type="evidence" value="ECO:0007669"/>
    <property type="project" value="UniProtKB-UniRule"/>
</dbReference>
<keyword evidence="11" id="KW-1185">Reference proteome</keyword>
<dbReference type="PANTHER" id="PTHR35524">
    <property type="entry name" value="ALPHA-ACETOLACTATE DECARBOXYLASE"/>
    <property type="match status" value="1"/>
</dbReference>
<dbReference type="RefSeq" id="WP_095044168.1">
    <property type="nucleotide sequence ID" value="NZ_LN890655.1"/>
</dbReference>
<reference evidence="10" key="1">
    <citation type="submission" date="2016-01" db="EMBL/GenBank/DDBJ databases">
        <authorList>
            <person name="Mcilroy J.S."/>
            <person name="Karst M S."/>
            <person name="Albertsen M."/>
        </authorList>
    </citation>
    <scope>NUCLEOTIDE SEQUENCE</scope>
    <source>
        <strain evidence="10">Cfx-K</strain>
    </source>
</reference>
<dbReference type="PANTHER" id="PTHR35524:SF1">
    <property type="entry name" value="ALPHA-ACETOLACTATE DECARBOXYLASE"/>
    <property type="match status" value="1"/>
</dbReference>
<dbReference type="InterPro" id="IPR005128">
    <property type="entry name" value="Acetolactate_a_deCO2ase"/>
</dbReference>
<dbReference type="AlphaFoldDB" id="A0A160T7M4"/>
<gene>
    <name evidence="10" type="primary">alsD</name>
    <name evidence="10" type="ORF">CFX0092_A3012</name>
</gene>
<dbReference type="PIRSF" id="PIRSF001332">
    <property type="entry name" value="Acetolac_decarb"/>
    <property type="match status" value="1"/>
</dbReference>
<dbReference type="Proteomes" id="UP000215027">
    <property type="component" value="Chromosome I"/>
</dbReference>
<dbReference type="NCBIfam" id="TIGR01252">
    <property type="entry name" value="acetolac_decarb"/>
    <property type="match status" value="1"/>
</dbReference>
<organism evidence="10 11">
    <name type="scientific">Candidatus Promineifilum breve</name>
    <dbReference type="NCBI Taxonomy" id="1806508"/>
    <lineage>
        <taxon>Bacteria</taxon>
        <taxon>Bacillati</taxon>
        <taxon>Chloroflexota</taxon>
        <taxon>Ardenticatenia</taxon>
        <taxon>Candidatus Promineifilales</taxon>
        <taxon>Candidatus Promineifilaceae</taxon>
        <taxon>Candidatus Promineifilum</taxon>
    </lineage>
</organism>
<keyword evidence="7 9" id="KW-0005">Acetoin biosynthesis</keyword>
<evidence type="ECO:0000256" key="6">
    <source>
        <dbReference type="ARBA" id="ARBA00022793"/>
    </source>
</evidence>
<dbReference type="CDD" id="cd17299">
    <property type="entry name" value="acetolactate_decarboxylase"/>
    <property type="match status" value="1"/>
</dbReference>
<proteinExistence type="inferred from homology"/>
<accession>A0A160T7M4</accession>
<dbReference type="EC" id="4.1.1.5" evidence="4 9"/>
<evidence type="ECO:0000256" key="9">
    <source>
        <dbReference type="PIRNR" id="PIRNR001332"/>
    </source>
</evidence>
<comment type="catalytic activity">
    <reaction evidence="1 9">
        <text>(2S)-2-acetolactate + H(+) = (R)-acetoin + CO2</text>
        <dbReference type="Rhea" id="RHEA:21580"/>
        <dbReference type="ChEBI" id="CHEBI:15378"/>
        <dbReference type="ChEBI" id="CHEBI:15686"/>
        <dbReference type="ChEBI" id="CHEBI:16526"/>
        <dbReference type="ChEBI" id="CHEBI:58476"/>
        <dbReference type="EC" id="4.1.1.5"/>
    </reaction>
</comment>
<evidence type="ECO:0000256" key="4">
    <source>
        <dbReference type="ARBA" id="ARBA00013204"/>
    </source>
</evidence>
<keyword evidence="6 9" id="KW-0210">Decarboxylase</keyword>
<dbReference type="Pfam" id="PF03306">
    <property type="entry name" value="AAL_decarboxy"/>
    <property type="match status" value="1"/>
</dbReference>
<evidence type="ECO:0000256" key="5">
    <source>
        <dbReference type="ARBA" id="ARBA00020164"/>
    </source>
</evidence>
<comment type="pathway">
    <text evidence="2 9">Polyol metabolism; (R,R)-butane-2,3-diol biosynthesis; (R,R)-butane-2,3-diol from pyruvate: step 2/3.</text>
</comment>
<name>A0A160T7M4_9CHLR</name>
<protein>
    <recommendedName>
        <fullName evidence="5 9">Alpha-acetolactate decarboxylase</fullName>
        <ecNumber evidence="4 9">4.1.1.5</ecNumber>
    </recommendedName>
</protein>
<evidence type="ECO:0000256" key="2">
    <source>
        <dbReference type="ARBA" id="ARBA00005170"/>
    </source>
</evidence>
<dbReference type="EMBL" id="LN890655">
    <property type="protein sequence ID" value="CUS04890.2"/>
    <property type="molecule type" value="Genomic_DNA"/>
</dbReference>
<dbReference type="OrthoDB" id="8612680at2"/>